<dbReference type="RefSeq" id="WP_108885985.1">
    <property type="nucleotide sequence ID" value="NZ_OMOJ01000003.1"/>
</dbReference>
<dbReference type="InterPro" id="IPR019301">
    <property type="entry name" value="Flagellar_prot_FlgJ_N"/>
</dbReference>
<feature type="region of interest" description="Disordered" evidence="1">
    <location>
        <begin position="1"/>
        <end position="24"/>
    </location>
</feature>
<dbReference type="AlphaFoldDB" id="A0A2R8AW07"/>
<dbReference type="Pfam" id="PF10135">
    <property type="entry name" value="Rod-binding"/>
    <property type="match status" value="1"/>
</dbReference>
<accession>A0A2R8AW07</accession>
<evidence type="ECO:0000256" key="1">
    <source>
        <dbReference type="SAM" id="MobiDB-lite"/>
    </source>
</evidence>
<dbReference type="OrthoDB" id="8481704at2"/>
<organism evidence="3 4">
    <name type="scientific">Pseudoprimorskyibacter insulae</name>
    <dbReference type="NCBI Taxonomy" id="1695997"/>
    <lineage>
        <taxon>Bacteria</taxon>
        <taxon>Pseudomonadati</taxon>
        <taxon>Pseudomonadota</taxon>
        <taxon>Alphaproteobacteria</taxon>
        <taxon>Rhodobacterales</taxon>
        <taxon>Paracoccaceae</taxon>
        <taxon>Pseudoprimorskyibacter</taxon>
    </lineage>
</organism>
<gene>
    <name evidence="3" type="primary">flgJ</name>
    <name evidence="3" type="ORF">PRI8871_01909</name>
</gene>
<keyword evidence="3" id="KW-0378">Hydrolase</keyword>
<name>A0A2R8AW07_9RHOB</name>
<protein>
    <submittedName>
        <fullName evidence="3">Peptidoglycan hydrolase FlgJ</fullName>
        <ecNumber evidence="3">3.2.1.-</ecNumber>
    </submittedName>
</protein>
<dbReference type="Proteomes" id="UP000244904">
    <property type="component" value="Unassembled WGS sequence"/>
</dbReference>
<feature type="domain" description="Flagellar protein FlgJ N-terminal" evidence="2">
    <location>
        <begin position="47"/>
        <end position="94"/>
    </location>
</feature>
<proteinExistence type="predicted"/>
<reference evidence="4" key="1">
    <citation type="submission" date="2018-03" db="EMBL/GenBank/DDBJ databases">
        <authorList>
            <person name="Rodrigo-Torres L."/>
            <person name="Arahal R. D."/>
            <person name="Lucena T."/>
        </authorList>
    </citation>
    <scope>NUCLEOTIDE SEQUENCE [LARGE SCALE GENOMIC DNA]</scope>
    <source>
        <strain evidence="4">CECT 8871</strain>
    </source>
</reference>
<dbReference type="GO" id="GO:0016798">
    <property type="term" value="F:hydrolase activity, acting on glycosyl bonds"/>
    <property type="evidence" value="ECO:0007669"/>
    <property type="project" value="UniProtKB-KW"/>
</dbReference>
<dbReference type="EC" id="3.2.1.-" evidence="3"/>
<evidence type="ECO:0000313" key="3">
    <source>
        <dbReference type="EMBL" id="SPF80107.1"/>
    </source>
</evidence>
<dbReference type="PRINTS" id="PR01002">
    <property type="entry name" value="FLGFLGJ"/>
</dbReference>
<sequence>MTQLPTIGGAMPLTRQLTGDAAEARQDDRLRQAADGFEALFLQQMLKSAREASLGDDLFGSSAQDTTNSLLDQELANTASGNAGFGLSDAVYRQFSGFVGKRG</sequence>
<evidence type="ECO:0000313" key="4">
    <source>
        <dbReference type="Proteomes" id="UP000244904"/>
    </source>
</evidence>
<keyword evidence="3" id="KW-0326">Glycosidase</keyword>
<evidence type="ECO:0000259" key="2">
    <source>
        <dbReference type="Pfam" id="PF10135"/>
    </source>
</evidence>
<dbReference type="EMBL" id="OMOJ01000003">
    <property type="protein sequence ID" value="SPF80107.1"/>
    <property type="molecule type" value="Genomic_DNA"/>
</dbReference>
<keyword evidence="4" id="KW-1185">Reference proteome</keyword>